<sequence length="87" mass="10037">MTDLVELVLVLIKVMMDLVKLVLVLVKVMTRGLAEILEPLPELVDDHYPRLFLFIDCEGYRKLRYSKNLHDGEALALLQPPTTFKLE</sequence>
<keyword evidence="2" id="KW-0223">Dioxygenase</keyword>
<name>A0A2U1LWG3_ARTAN</name>
<comment type="caution">
    <text evidence="2">The sequence shown here is derived from an EMBL/GenBank/DDBJ whole genome shotgun (WGS) entry which is preliminary data.</text>
</comment>
<reference evidence="2 3" key="1">
    <citation type="journal article" date="2018" name="Mol. Plant">
        <title>The genome of Artemisia annua provides insight into the evolution of Asteraceae family and artemisinin biosynthesis.</title>
        <authorList>
            <person name="Shen Q."/>
            <person name="Zhang L."/>
            <person name="Liao Z."/>
            <person name="Wang S."/>
            <person name="Yan T."/>
            <person name="Shi P."/>
            <person name="Liu M."/>
            <person name="Fu X."/>
            <person name="Pan Q."/>
            <person name="Wang Y."/>
            <person name="Lv Z."/>
            <person name="Lu X."/>
            <person name="Zhang F."/>
            <person name="Jiang W."/>
            <person name="Ma Y."/>
            <person name="Chen M."/>
            <person name="Hao X."/>
            <person name="Li L."/>
            <person name="Tang Y."/>
            <person name="Lv G."/>
            <person name="Zhou Y."/>
            <person name="Sun X."/>
            <person name="Brodelius P.E."/>
            <person name="Rose J.K.C."/>
            <person name="Tang K."/>
        </authorList>
    </citation>
    <scope>NUCLEOTIDE SEQUENCE [LARGE SCALE GENOMIC DNA]</scope>
    <source>
        <strain evidence="3">cv. Huhao1</strain>
        <tissue evidence="2">Leaf</tissue>
    </source>
</reference>
<dbReference type="GO" id="GO:0051213">
    <property type="term" value="F:dioxygenase activity"/>
    <property type="evidence" value="ECO:0007669"/>
    <property type="project" value="UniProtKB-KW"/>
</dbReference>
<proteinExistence type="predicted"/>
<keyword evidence="3" id="KW-1185">Reference proteome</keyword>
<evidence type="ECO:0000313" key="2">
    <source>
        <dbReference type="EMBL" id="PWA53356.1"/>
    </source>
</evidence>
<dbReference type="AlphaFoldDB" id="A0A2U1LWG3"/>
<keyword evidence="1" id="KW-1133">Transmembrane helix</keyword>
<keyword evidence="1" id="KW-0472">Membrane</keyword>
<gene>
    <name evidence="2" type="ORF">CTI12_AA445570</name>
</gene>
<keyword evidence="2" id="KW-0560">Oxidoreductase</keyword>
<dbReference type="Proteomes" id="UP000245207">
    <property type="component" value="Unassembled WGS sequence"/>
</dbReference>
<dbReference type="EMBL" id="PKPP01007449">
    <property type="protein sequence ID" value="PWA53356.1"/>
    <property type="molecule type" value="Genomic_DNA"/>
</dbReference>
<organism evidence="2 3">
    <name type="scientific">Artemisia annua</name>
    <name type="common">Sweet wormwood</name>
    <dbReference type="NCBI Taxonomy" id="35608"/>
    <lineage>
        <taxon>Eukaryota</taxon>
        <taxon>Viridiplantae</taxon>
        <taxon>Streptophyta</taxon>
        <taxon>Embryophyta</taxon>
        <taxon>Tracheophyta</taxon>
        <taxon>Spermatophyta</taxon>
        <taxon>Magnoliopsida</taxon>
        <taxon>eudicotyledons</taxon>
        <taxon>Gunneridae</taxon>
        <taxon>Pentapetalae</taxon>
        <taxon>asterids</taxon>
        <taxon>campanulids</taxon>
        <taxon>Asterales</taxon>
        <taxon>Asteraceae</taxon>
        <taxon>Asteroideae</taxon>
        <taxon>Anthemideae</taxon>
        <taxon>Artemisiinae</taxon>
        <taxon>Artemisia</taxon>
    </lineage>
</organism>
<evidence type="ECO:0000256" key="1">
    <source>
        <dbReference type="SAM" id="Phobius"/>
    </source>
</evidence>
<feature type="transmembrane region" description="Helical" evidence="1">
    <location>
        <begin position="6"/>
        <end position="26"/>
    </location>
</feature>
<evidence type="ECO:0000313" key="3">
    <source>
        <dbReference type="Proteomes" id="UP000245207"/>
    </source>
</evidence>
<protein>
    <submittedName>
        <fullName evidence="2">Oxoglutarate/iron-dependent dioxygenase</fullName>
    </submittedName>
</protein>
<accession>A0A2U1LWG3</accession>
<keyword evidence="1" id="KW-0812">Transmembrane</keyword>